<organism evidence="5 6">
    <name type="scientific">SAR86 cluster bacterium</name>
    <dbReference type="NCBI Taxonomy" id="2030880"/>
    <lineage>
        <taxon>Bacteria</taxon>
        <taxon>Pseudomonadati</taxon>
        <taxon>Pseudomonadota</taxon>
        <taxon>Gammaproteobacteria</taxon>
        <taxon>SAR86 cluster</taxon>
    </lineage>
</organism>
<dbReference type="Gene3D" id="1.10.10.10">
    <property type="entry name" value="Winged helix-like DNA-binding domain superfamily/Winged helix DNA-binding domain"/>
    <property type="match status" value="1"/>
</dbReference>
<dbReference type="InterPro" id="IPR036388">
    <property type="entry name" value="WH-like_DNA-bd_sf"/>
</dbReference>
<keyword evidence="1" id="KW-0805">Transcription regulation</keyword>
<dbReference type="InterPro" id="IPR036390">
    <property type="entry name" value="WH_DNA-bd_sf"/>
</dbReference>
<feature type="domain" description="HTH hxlR-type" evidence="4">
    <location>
        <begin position="12"/>
        <end position="111"/>
    </location>
</feature>
<evidence type="ECO:0000256" key="2">
    <source>
        <dbReference type="ARBA" id="ARBA00023125"/>
    </source>
</evidence>
<evidence type="ECO:0000256" key="1">
    <source>
        <dbReference type="ARBA" id="ARBA00023015"/>
    </source>
</evidence>
<evidence type="ECO:0000256" key="3">
    <source>
        <dbReference type="ARBA" id="ARBA00023163"/>
    </source>
</evidence>
<dbReference type="PROSITE" id="PS51118">
    <property type="entry name" value="HTH_HXLR"/>
    <property type="match status" value="1"/>
</dbReference>
<dbReference type="EMBL" id="NVQR01000090">
    <property type="protein sequence ID" value="PCH60514.1"/>
    <property type="molecule type" value="Genomic_DNA"/>
</dbReference>
<dbReference type="PANTHER" id="PTHR33204">
    <property type="entry name" value="TRANSCRIPTIONAL REGULATOR, MARR FAMILY"/>
    <property type="match status" value="1"/>
</dbReference>
<dbReference type="Proteomes" id="UP000218172">
    <property type="component" value="Unassembled WGS sequence"/>
</dbReference>
<gene>
    <name evidence="5" type="ORF">COC19_05915</name>
</gene>
<keyword evidence="2" id="KW-0238">DNA-binding</keyword>
<dbReference type="AlphaFoldDB" id="A0A2A4ML87"/>
<proteinExistence type="predicted"/>
<reference evidence="6" key="1">
    <citation type="submission" date="2017-08" db="EMBL/GenBank/DDBJ databases">
        <title>A dynamic microbial community with high functional redundancy inhabits the cold, oxic subseafloor aquifer.</title>
        <authorList>
            <person name="Tully B.J."/>
            <person name="Wheat C.G."/>
            <person name="Glazer B.T."/>
            <person name="Huber J.A."/>
        </authorList>
    </citation>
    <scope>NUCLEOTIDE SEQUENCE [LARGE SCALE GENOMIC DNA]</scope>
</reference>
<evidence type="ECO:0000313" key="6">
    <source>
        <dbReference type="Proteomes" id="UP000218172"/>
    </source>
</evidence>
<protein>
    <submittedName>
        <fullName evidence="5">Transcriptional regulator</fullName>
    </submittedName>
</protein>
<sequence>MVDTKTKTWSGCPIRFGMSQFGDKWSFLIIRDLMFKGRKYYHEFIEAGEGISTNILAVRLADLESSGIISKSRDPVKGSRYIYSLTDKGMELIPMMMAMIDWAEKFDADTEVPKDFIDKLRKNPQKLHQEILKGILVAD</sequence>
<dbReference type="InterPro" id="IPR002577">
    <property type="entry name" value="HTH_HxlR"/>
</dbReference>
<dbReference type="Pfam" id="PF01638">
    <property type="entry name" value="HxlR"/>
    <property type="match status" value="1"/>
</dbReference>
<keyword evidence="3" id="KW-0804">Transcription</keyword>
<name>A0A2A4ML87_9GAMM</name>
<evidence type="ECO:0000259" key="4">
    <source>
        <dbReference type="PROSITE" id="PS51118"/>
    </source>
</evidence>
<comment type="caution">
    <text evidence="5">The sequence shown here is derived from an EMBL/GenBank/DDBJ whole genome shotgun (WGS) entry which is preliminary data.</text>
</comment>
<dbReference type="SUPFAM" id="SSF46785">
    <property type="entry name" value="Winged helix' DNA-binding domain"/>
    <property type="match status" value="1"/>
</dbReference>
<dbReference type="PANTHER" id="PTHR33204:SF37">
    <property type="entry name" value="HTH-TYPE TRANSCRIPTIONAL REGULATOR YODB"/>
    <property type="match status" value="1"/>
</dbReference>
<accession>A0A2A4ML87</accession>
<dbReference type="GO" id="GO:0003677">
    <property type="term" value="F:DNA binding"/>
    <property type="evidence" value="ECO:0007669"/>
    <property type="project" value="UniProtKB-KW"/>
</dbReference>
<evidence type="ECO:0000313" key="5">
    <source>
        <dbReference type="EMBL" id="PCH60514.1"/>
    </source>
</evidence>